<evidence type="ECO:0000313" key="1">
    <source>
        <dbReference type="EMBL" id="OQD64666.1"/>
    </source>
</evidence>
<organism evidence="1 2">
    <name type="scientific">Penicillium polonicum</name>
    <dbReference type="NCBI Taxonomy" id="60169"/>
    <lineage>
        <taxon>Eukaryota</taxon>
        <taxon>Fungi</taxon>
        <taxon>Dikarya</taxon>
        <taxon>Ascomycota</taxon>
        <taxon>Pezizomycotina</taxon>
        <taxon>Eurotiomycetes</taxon>
        <taxon>Eurotiomycetidae</taxon>
        <taxon>Eurotiales</taxon>
        <taxon>Aspergillaceae</taxon>
        <taxon>Penicillium</taxon>
    </lineage>
</organism>
<name>A0A1V6NJQ3_PENPO</name>
<dbReference type="EMBL" id="MDYM01000007">
    <property type="protein sequence ID" value="OQD64666.1"/>
    <property type="molecule type" value="Genomic_DNA"/>
</dbReference>
<dbReference type="AlphaFoldDB" id="A0A1V6NJQ3"/>
<dbReference type="Proteomes" id="UP000191408">
    <property type="component" value="Unassembled WGS sequence"/>
</dbReference>
<reference evidence="2" key="1">
    <citation type="journal article" date="2017" name="Nat. Microbiol.">
        <title>Global analysis of biosynthetic gene clusters reveals vast potential of secondary metabolite production in Penicillium species.</title>
        <authorList>
            <person name="Nielsen J.C."/>
            <person name="Grijseels S."/>
            <person name="Prigent S."/>
            <person name="Ji B."/>
            <person name="Dainat J."/>
            <person name="Nielsen K.F."/>
            <person name="Frisvad J.C."/>
            <person name="Workman M."/>
            <person name="Nielsen J."/>
        </authorList>
    </citation>
    <scope>NUCLEOTIDE SEQUENCE [LARGE SCALE GENOMIC DNA]</scope>
    <source>
        <strain evidence="2">IBT 4502</strain>
    </source>
</reference>
<proteinExistence type="predicted"/>
<protein>
    <submittedName>
        <fullName evidence="1">Uncharacterized protein</fullName>
    </submittedName>
</protein>
<evidence type="ECO:0000313" key="2">
    <source>
        <dbReference type="Proteomes" id="UP000191408"/>
    </source>
</evidence>
<comment type="caution">
    <text evidence="1">The sequence shown here is derived from an EMBL/GenBank/DDBJ whole genome shotgun (WGS) entry which is preliminary data.</text>
</comment>
<gene>
    <name evidence="1" type="ORF">PENPOL_c007G05286</name>
</gene>
<keyword evidence="2" id="KW-1185">Reference proteome</keyword>
<accession>A0A1V6NJQ3</accession>
<sequence length="62" mass="6504">MLWLSLLGLQHPRSMEASLYINTLVGEGSLGDIVGITVQGALACTPGLLFVMLANAPDHHGC</sequence>